<comment type="subcellular location">
    <subcellularLocation>
        <location evidence="11">Cell inner membrane</location>
        <topology evidence="11">Multi-pass membrane protein</topology>
    </subcellularLocation>
    <subcellularLocation>
        <location evidence="1">Cell membrane</location>
        <topology evidence="1">Multi-pass membrane protein</topology>
    </subcellularLocation>
</comment>
<evidence type="ECO:0000256" key="5">
    <source>
        <dbReference type="ARBA" id="ARBA00022475"/>
    </source>
</evidence>
<organism evidence="12 13">
    <name type="scientific">Woeseia oceani</name>
    <dbReference type="NCBI Taxonomy" id="1548547"/>
    <lineage>
        <taxon>Bacteria</taxon>
        <taxon>Pseudomonadati</taxon>
        <taxon>Pseudomonadota</taxon>
        <taxon>Gammaproteobacteria</taxon>
        <taxon>Woeseiales</taxon>
        <taxon>Woeseiaceae</taxon>
        <taxon>Woeseia</taxon>
    </lineage>
</organism>
<dbReference type="OrthoDB" id="9810350at2"/>
<keyword evidence="8 11" id="KW-0406">Ion transport</keyword>
<dbReference type="SUPFAM" id="SSF81330">
    <property type="entry name" value="Gated mechanosensitive channel"/>
    <property type="match status" value="1"/>
</dbReference>
<dbReference type="GO" id="GO:0008381">
    <property type="term" value="F:mechanosensitive monoatomic ion channel activity"/>
    <property type="evidence" value="ECO:0007669"/>
    <property type="project" value="UniProtKB-UniRule"/>
</dbReference>
<comment type="function">
    <text evidence="11">Channel that opens in response to stretch forces in the membrane lipid bilayer. May participate in the regulation of osmotic pressure changes within the cell.</text>
</comment>
<dbReference type="FunFam" id="1.10.1200.120:FF:000001">
    <property type="entry name" value="Large-conductance mechanosensitive channel"/>
    <property type="match status" value="1"/>
</dbReference>
<evidence type="ECO:0000256" key="3">
    <source>
        <dbReference type="ARBA" id="ARBA00011255"/>
    </source>
</evidence>
<dbReference type="STRING" id="1548547.BA177_15920"/>
<dbReference type="PANTHER" id="PTHR30266">
    <property type="entry name" value="MECHANOSENSITIVE CHANNEL MSCL"/>
    <property type="match status" value="1"/>
</dbReference>
<evidence type="ECO:0000256" key="8">
    <source>
        <dbReference type="ARBA" id="ARBA00023065"/>
    </source>
</evidence>
<evidence type="ECO:0000256" key="9">
    <source>
        <dbReference type="ARBA" id="ARBA00023136"/>
    </source>
</evidence>
<keyword evidence="11" id="KW-0997">Cell inner membrane</keyword>
<evidence type="ECO:0000313" key="12">
    <source>
        <dbReference type="EMBL" id="ANO52473.1"/>
    </source>
</evidence>
<feature type="transmembrane region" description="Helical" evidence="11">
    <location>
        <begin position="12"/>
        <end position="35"/>
    </location>
</feature>
<evidence type="ECO:0000256" key="2">
    <source>
        <dbReference type="ARBA" id="ARBA00007254"/>
    </source>
</evidence>
<evidence type="ECO:0000313" key="13">
    <source>
        <dbReference type="Proteomes" id="UP000092695"/>
    </source>
</evidence>
<sequence length="138" mass="14962">MLSEFKKFAMRGNVVDMAVGIIIGGAFGKIVASMVNDVIMPPLGLLLGNVDFSQLFINLSDQPYETLAAAQEAGAATINYGMFINATVNFVIVAFAIFMLIKGMNSMKKKEEEKPAEPAKPSAEVELLTEIRDSLKSR</sequence>
<gene>
    <name evidence="11" type="primary">mscL</name>
    <name evidence="12" type="ORF">BA177_15920</name>
</gene>
<keyword evidence="4 11" id="KW-0813">Transport</keyword>
<evidence type="ECO:0000256" key="4">
    <source>
        <dbReference type="ARBA" id="ARBA00022448"/>
    </source>
</evidence>
<dbReference type="Pfam" id="PF01741">
    <property type="entry name" value="MscL"/>
    <property type="match status" value="1"/>
</dbReference>
<dbReference type="Gene3D" id="1.10.1200.120">
    <property type="entry name" value="Large-conductance mechanosensitive channel, MscL, domain 1"/>
    <property type="match status" value="1"/>
</dbReference>
<dbReference type="PRINTS" id="PR01264">
    <property type="entry name" value="MECHCHANNEL"/>
</dbReference>
<comment type="subunit">
    <text evidence="3 11">Homopentamer.</text>
</comment>
<dbReference type="PROSITE" id="PS01327">
    <property type="entry name" value="MSCL"/>
    <property type="match status" value="1"/>
</dbReference>
<dbReference type="AlphaFoldDB" id="A0A193LJ48"/>
<keyword evidence="10 11" id="KW-0407">Ion channel</keyword>
<evidence type="ECO:0000256" key="11">
    <source>
        <dbReference type="HAMAP-Rule" id="MF_00115"/>
    </source>
</evidence>
<dbReference type="InterPro" id="IPR001185">
    <property type="entry name" value="MS_channel"/>
</dbReference>
<accession>A0A193LJ48</accession>
<proteinExistence type="inferred from homology"/>
<reference evidence="12 13" key="1">
    <citation type="submission" date="2016-06" db="EMBL/GenBank/DDBJ databases">
        <title>Complete genome sequence of a deep-branching marine Gamma Proteobacterium Woeseia oceani type strain XK5.</title>
        <authorList>
            <person name="Mu D."/>
            <person name="Du Z."/>
        </authorList>
    </citation>
    <scope>NUCLEOTIDE SEQUENCE [LARGE SCALE GENOMIC DNA]</scope>
    <source>
        <strain evidence="12 13">XK5</strain>
    </source>
</reference>
<dbReference type="InterPro" id="IPR036019">
    <property type="entry name" value="MscL_channel"/>
</dbReference>
<dbReference type="GO" id="GO:0005886">
    <property type="term" value="C:plasma membrane"/>
    <property type="evidence" value="ECO:0007669"/>
    <property type="project" value="UniProtKB-SubCell"/>
</dbReference>
<dbReference type="PANTHER" id="PTHR30266:SF2">
    <property type="entry name" value="LARGE-CONDUCTANCE MECHANOSENSITIVE CHANNEL"/>
    <property type="match status" value="1"/>
</dbReference>
<protein>
    <recommendedName>
        <fullName evidence="11">Large-conductance mechanosensitive channel</fullName>
    </recommendedName>
</protein>
<feature type="transmembrane region" description="Helical" evidence="11">
    <location>
        <begin position="82"/>
        <end position="101"/>
    </location>
</feature>
<dbReference type="RefSeq" id="WP_068617822.1">
    <property type="nucleotide sequence ID" value="NZ_CP016268.1"/>
</dbReference>
<dbReference type="NCBIfam" id="NF010557">
    <property type="entry name" value="PRK13952.1"/>
    <property type="match status" value="1"/>
</dbReference>
<keyword evidence="7 11" id="KW-1133">Transmembrane helix</keyword>
<dbReference type="HAMAP" id="MF_00115">
    <property type="entry name" value="MscL"/>
    <property type="match status" value="1"/>
</dbReference>
<dbReference type="EMBL" id="CP016268">
    <property type="protein sequence ID" value="ANO52473.1"/>
    <property type="molecule type" value="Genomic_DNA"/>
</dbReference>
<name>A0A193LJ48_9GAMM</name>
<dbReference type="NCBIfam" id="TIGR00220">
    <property type="entry name" value="mscL"/>
    <property type="match status" value="1"/>
</dbReference>
<evidence type="ECO:0000256" key="10">
    <source>
        <dbReference type="ARBA" id="ARBA00023303"/>
    </source>
</evidence>
<dbReference type="InterPro" id="IPR037673">
    <property type="entry name" value="MSC/AndL"/>
</dbReference>
<dbReference type="NCBIfam" id="NF001843">
    <property type="entry name" value="PRK00567.1-4"/>
    <property type="match status" value="1"/>
</dbReference>
<evidence type="ECO:0000256" key="6">
    <source>
        <dbReference type="ARBA" id="ARBA00022692"/>
    </source>
</evidence>
<keyword evidence="9 11" id="KW-0472">Membrane</keyword>
<dbReference type="Proteomes" id="UP000092695">
    <property type="component" value="Chromosome"/>
</dbReference>
<keyword evidence="13" id="KW-1185">Reference proteome</keyword>
<evidence type="ECO:0000256" key="7">
    <source>
        <dbReference type="ARBA" id="ARBA00022989"/>
    </source>
</evidence>
<dbReference type="InterPro" id="IPR019823">
    <property type="entry name" value="Mechanosensitive_channel_CS"/>
</dbReference>
<keyword evidence="6 11" id="KW-0812">Transmembrane</keyword>
<comment type="similarity">
    <text evidence="2 11">Belongs to the MscL family.</text>
</comment>
<keyword evidence="5 11" id="KW-1003">Cell membrane</keyword>
<dbReference type="KEGG" id="woc:BA177_15920"/>
<evidence type="ECO:0000256" key="1">
    <source>
        <dbReference type="ARBA" id="ARBA00004651"/>
    </source>
</evidence>